<dbReference type="InterPro" id="IPR001584">
    <property type="entry name" value="Integrase_cat-core"/>
</dbReference>
<accession>A0ABD2XJB0</accession>
<dbReference type="EMBL" id="JBJJXI010000021">
    <property type="protein sequence ID" value="KAL3405272.1"/>
    <property type="molecule type" value="Genomic_DNA"/>
</dbReference>
<dbReference type="CDD" id="cd00024">
    <property type="entry name" value="CD_CSD"/>
    <property type="match status" value="1"/>
</dbReference>
<dbReference type="Gene3D" id="2.40.50.40">
    <property type="match status" value="1"/>
</dbReference>
<reference evidence="3 4" key="1">
    <citation type="journal article" date="2024" name="bioRxiv">
        <title>A reference genome for Trichogramma kaykai: A tiny desert-dwelling parasitoid wasp with competing sex-ratio distorters.</title>
        <authorList>
            <person name="Culotta J."/>
            <person name="Lindsey A.R."/>
        </authorList>
    </citation>
    <scope>NUCLEOTIDE SEQUENCE [LARGE SCALE GENOMIC DNA]</scope>
    <source>
        <strain evidence="3 4">KSX58</strain>
    </source>
</reference>
<dbReference type="PANTHER" id="PTHR46585:SF1">
    <property type="entry name" value="CHROMO DOMAIN-CONTAINING PROTEIN"/>
    <property type="match status" value="1"/>
</dbReference>
<dbReference type="PANTHER" id="PTHR46585">
    <property type="entry name" value="INTEGRASE CORE DOMAIN CONTAINING PROTEIN"/>
    <property type="match status" value="1"/>
</dbReference>
<dbReference type="PROSITE" id="PS50013">
    <property type="entry name" value="CHROMO_2"/>
    <property type="match status" value="1"/>
</dbReference>
<comment type="caution">
    <text evidence="3">The sequence shown here is derived from an EMBL/GenBank/DDBJ whole genome shotgun (WGS) entry which is preliminary data.</text>
</comment>
<evidence type="ECO:0000259" key="2">
    <source>
        <dbReference type="PROSITE" id="PS50994"/>
    </source>
</evidence>
<feature type="domain" description="Integrase catalytic" evidence="2">
    <location>
        <begin position="1"/>
        <end position="159"/>
    </location>
</feature>
<protein>
    <recommendedName>
        <fullName evidence="5">Integrase catalytic domain-containing protein</fullName>
    </recommendedName>
</protein>
<organism evidence="3 4">
    <name type="scientific">Trichogramma kaykai</name>
    <dbReference type="NCBI Taxonomy" id="54128"/>
    <lineage>
        <taxon>Eukaryota</taxon>
        <taxon>Metazoa</taxon>
        <taxon>Ecdysozoa</taxon>
        <taxon>Arthropoda</taxon>
        <taxon>Hexapoda</taxon>
        <taxon>Insecta</taxon>
        <taxon>Pterygota</taxon>
        <taxon>Neoptera</taxon>
        <taxon>Endopterygota</taxon>
        <taxon>Hymenoptera</taxon>
        <taxon>Apocrita</taxon>
        <taxon>Proctotrupomorpha</taxon>
        <taxon>Chalcidoidea</taxon>
        <taxon>Trichogrammatidae</taxon>
        <taxon>Trichogramma</taxon>
    </lineage>
</organism>
<dbReference type="GO" id="GO:0005694">
    <property type="term" value="C:chromosome"/>
    <property type="evidence" value="ECO:0007669"/>
    <property type="project" value="UniProtKB-ARBA"/>
</dbReference>
<dbReference type="InterPro" id="IPR036397">
    <property type="entry name" value="RNaseH_sf"/>
</dbReference>
<dbReference type="InterPro" id="IPR012337">
    <property type="entry name" value="RNaseH-like_sf"/>
</dbReference>
<sequence length="284" mass="33658">MLGIDDTWQADLVEMIPYSSTNKGFKYILTVIDVFSKFAWAIPLKSKSGEDVTASFSSILTDEKYPKNLHTDQGKEFYNSNFTRLMKKFKINHYSTFSNLKASICERFNRTLKEKMWQRFTLNGNNKWLDILHDLVTSYNDSTHRTINMKPKDVNSHNEEEIERRYALLDSKKTKVFKAKYKVGDKVRVSRVKQLFEKSYTPSWSTEIFTIQEVMKTHPPTYRLKDQDCKPISGIFYEQEIYKTNHPDVYLIEKIVKKKGDRFFVKWLGFGNEHNSWINKDDYK</sequence>
<keyword evidence="4" id="KW-1185">Reference proteome</keyword>
<evidence type="ECO:0000313" key="3">
    <source>
        <dbReference type="EMBL" id="KAL3405272.1"/>
    </source>
</evidence>
<dbReference type="InterPro" id="IPR016197">
    <property type="entry name" value="Chromo-like_dom_sf"/>
</dbReference>
<dbReference type="SUPFAM" id="SSF53098">
    <property type="entry name" value="Ribonuclease H-like"/>
    <property type="match status" value="1"/>
</dbReference>
<dbReference type="Proteomes" id="UP001627154">
    <property type="component" value="Unassembled WGS sequence"/>
</dbReference>
<dbReference type="Gene3D" id="3.30.420.10">
    <property type="entry name" value="Ribonuclease H-like superfamily/Ribonuclease H"/>
    <property type="match status" value="1"/>
</dbReference>
<gene>
    <name evidence="3" type="ORF">TKK_002305</name>
</gene>
<evidence type="ECO:0008006" key="5">
    <source>
        <dbReference type="Google" id="ProtNLM"/>
    </source>
</evidence>
<dbReference type="PROSITE" id="PS50994">
    <property type="entry name" value="INTEGRASE"/>
    <property type="match status" value="1"/>
</dbReference>
<proteinExistence type="predicted"/>
<feature type="domain" description="Chromo" evidence="1">
    <location>
        <begin position="250"/>
        <end position="284"/>
    </location>
</feature>
<dbReference type="Pfam" id="PF00665">
    <property type="entry name" value="rve"/>
    <property type="match status" value="1"/>
</dbReference>
<dbReference type="AlphaFoldDB" id="A0ABD2XJB0"/>
<evidence type="ECO:0000313" key="4">
    <source>
        <dbReference type="Proteomes" id="UP001627154"/>
    </source>
</evidence>
<evidence type="ECO:0000259" key="1">
    <source>
        <dbReference type="PROSITE" id="PS50013"/>
    </source>
</evidence>
<name>A0ABD2XJB0_9HYME</name>
<dbReference type="SUPFAM" id="SSF54160">
    <property type="entry name" value="Chromo domain-like"/>
    <property type="match status" value="1"/>
</dbReference>
<dbReference type="InterPro" id="IPR000953">
    <property type="entry name" value="Chromo/chromo_shadow_dom"/>
</dbReference>